<keyword evidence="1" id="KW-0812">Transmembrane</keyword>
<dbReference type="Proteomes" id="UP000274201">
    <property type="component" value="Chromosome"/>
</dbReference>
<evidence type="ECO:0000313" key="2">
    <source>
        <dbReference type="EMBL" id="VEJ44690.1"/>
    </source>
</evidence>
<feature type="transmembrane region" description="Helical" evidence="1">
    <location>
        <begin position="17"/>
        <end position="36"/>
    </location>
</feature>
<sequence>MIAAITGWSLLPLKSAIVWQTFLLLSLFVSPILDILQTLIPFNIGHSLHDHSLQGYLQLILNKTTLTGANIFLKITFLAHSAYFMTDAIIRSLYRMTISKQHLLEWRISEATKSIPNSLRFYILTMWPATLIGILVIALPLFSDNFANFIALPFGFVWFVSQPSTFQDTLDISSEDKKIL</sequence>
<protein>
    <submittedName>
        <fullName evidence="2">Uncharacterized protein</fullName>
    </submittedName>
</protein>
<dbReference type="EMBL" id="LR134529">
    <property type="protein sequence ID" value="VEJ44690.1"/>
    <property type="molecule type" value="Genomic_DNA"/>
</dbReference>
<reference evidence="2 3" key="1">
    <citation type="submission" date="2018-12" db="EMBL/GenBank/DDBJ databases">
        <authorList>
            <consortium name="Pathogen Informatics"/>
        </authorList>
    </citation>
    <scope>NUCLEOTIDE SEQUENCE [LARGE SCALE GENOMIC DNA]</scope>
    <source>
        <strain evidence="2 3">NCTC12905</strain>
    </source>
</reference>
<name>A0A3S4ZZ17_BARVI</name>
<feature type="transmembrane region" description="Helical" evidence="1">
    <location>
        <begin position="121"/>
        <end position="142"/>
    </location>
</feature>
<evidence type="ECO:0000313" key="3">
    <source>
        <dbReference type="Proteomes" id="UP000274201"/>
    </source>
</evidence>
<proteinExistence type="predicted"/>
<organism evidence="2 3">
    <name type="scientific">Bartonella vinsonii</name>
    <name type="common">Rochalimaea vinsonii</name>
    <dbReference type="NCBI Taxonomy" id="33047"/>
    <lineage>
        <taxon>Bacteria</taxon>
        <taxon>Pseudomonadati</taxon>
        <taxon>Pseudomonadota</taxon>
        <taxon>Alphaproteobacteria</taxon>
        <taxon>Hyphomicrobiales</taxon>
        <taxon>Bartonellaceae</taxon>
        <taxon>Bartonella</taxon>
    </lineage>
</organism>
<dbReference type="AlphaFoldDB" id="A0A3S4ZZ17"/>
<gene>
    <name evidence="2" type="ORF">NCTC12905_00328</name>
</gene>
<keyword evidence="1" id="KW-1133">Transmembrane helix</keyword>
<accession>A0A3S4ZZ17</accession>
<keyword evidence="1" id="KW-0472">Membrane</keyword>
<evidence type="ECO:0000256" key="1">
    <source>
        <dbReference type="SAM" id="Phobius"/>
    </source>
</evidence>